<dbReference type="PANTHER" id="PTHR46377:SF1">
    <property type="entry name" value="DUAL SPECIFICITY PROTEIN PHOSPHATASE 19"/>
    <property type="match status" value="1"/>
</dbReference>
<dbReference type="OrthoDB" id="10252009at2759"/>
<feature type="domain" description="Tyrosine-protein phosphatase" evidence="5">
    <location>
        <begin position="147"/>
        <end position="301"/>
    </location>
</feature>
<sequence length="304" mass="32847">MSQPQSTVTLFLLAASPGPARASQSSFFAVACRRSRRQRPHQSDAELDAPRLDPVAMACGGVESPLRGPKRARSSHPYARPEQPVKRRALSLTLGLNLNFALSEMDQDASFSSLSFEPLPPDCEPPPPSGAPLRADDPALAPYLSSQPSFSLLTSNIAIGDLAFAEDVDSLEREGITHVVSVISERVHVPDCIPETNRLHIPLPDAPFAELVGALEPVLDWVKSALASEKETPVRILIHCAHGISRSPAIGAALLVALPLIRDSPLSAVAALQYVQERRPPADVNWGFRAQLGEWEEMCRSRGL</sequence>
<reference evidence="7" key="1">
    <citation type="submission" date="2020-05" db="EMBL/GenBank/DDBJ databases">
        <title>Mycena genomes resolve the evolution of fungal bioluminescence.</title>
        <authorList>
            <person name="Tsai I.J."/>
        </authorList>
    </citation>
    <scope>NUCLEOTIDE SEQUENCE</scope>
    <source>
        <strain evidence="7">171206Taipei</strain>
    </source>
</reference>
<dbReference type="InterPro" id="IPR020422">
    <property type="entry name" value="TYR_PHOSPHATASE_DUAL_dom"/>
</dbReference>
<keyword evidence="2" id="KW-0904">Protein phosphatase</keyword>
<dbReference type="GeneID" id="59339747"/>
<protein>
    <recommendedName>
        <fullName evidence="9">Protein-tyrosine-phosphatase</fullName>
    </recommendedName>
</protein>
<dbReference type="InterPro" id="IPR000387">
    <property type="entry name" value="Tyr_Pase_dom"/>
</dbReference>
<dbReference type="EMBL" id="JACAZF010000001">
    <property type="protein sequence ID" value="KAF7315118.1"/>
    <property type="molecule type" value="Genomic_DNA"/>
</dbReference>
<evidence type="ECO:0000313" key="7">
    <source>
        <dbReference type="EMBL" id="KAF7315118.1"/>
    </source>
</evidence>
<dbReference type="PROSITE" id="PS50054">
    <property type="entry name" value="TYR_PHOSPHATASE_DUAL"/>
    <property type="match status" value="1"/>
</dbReference>
<dbReference type="InterPro" id="IPR029021">
    <property type="entry name" value="Prot-tyrosine_phosphatase-like"/>
</dbReference>
<dbReference type="PROSITE" id="PS50056">
    <property type="entry name" value="TYR_PHOSPHATASE_2"/>
    <property type="match status" value="1"/>
</dbReference>
<comment type="caution">
    <text evidence="7">The sequence shown here is derived from an EMBL/GenBank/DDBJ whole genome shotgun (WGS) entry which is preliminary data.</text>
</comment>
<gene>
    <name evidence="7" type="ORF">MIND_00026100</name>
</gene>
<keyword evidence="8" id="KW-1185">Reference proteome</keyword>
<feature type="domain" description="Tyrosine specific protein phosphatases" evidence="6">
    <location>
        <begin position="216"/>
        <end position="280"/>
    </location>
</feature>
<dbReference type="Pfam" id="PF00782">
    <property type="entry name" value="DSPc"/>
    <property type="match status" value="1"/>
</dbReference>
<dbReference type="GO" id="GO:0005737">
    <property type="term" value="C:cytoplasm"/>
    <property type="evidence" value="ECO:0007669"/>
    <property type="project" value="TreeGrafter"/>
</dbReference>
<evidence type="ECO:0000259" key="6">
    <source>
        <dbReference type="PROSITE" id="PS50056"/>
    </source>
</evidence>
<dbReference type="CDD" id="cd14498">
    <property type="entry name" value="DSP"/>
    <property type="match status" value="1"/>
</dbReference>
<feature type="signal peptide" evidence="4">
    <location>
        <begin position="1"/>
        <end position="22"/>
    </location>
</feature>
<feature type="region of interest" description="Disordered" evidence="3">
    <location>
        <begin position="61"/>
        <end position="84"/>
    </location>
</feature>
<keyword evidence="1" id="KW-0378">Hydrolase</keyword>
<dbReference type="InterPro" id="IPR000340">
    <property type="entry name" value="Dual-sp_phosphatase_cat-dom"/>
</dbReference>
<dbReference type="AlphaFoldDB" id="A0A8H6TAV4"/>
<dbReference type="Gene3D" id="3.90.190.10">
    <property type="entry name" value="Protein tyrosine phosphatase superfamily"/>
    <property type="match status" value="1"/>
</dbReference>
<evidence type="ECO:0000256" key="2">
    <source>
        <dbReference type="ARBA" id="ARBA00022912"/>
    </source>
</evidence>
<evidence type="ECO:0000256" key="4">
    <source>
        <dbReference type="SAM" id="SignalP"/>
    </source>
</evidence>
<feature type="region of interest" description="Disordered" evidence="3">
    <location>
        <begin position="112"/>
        <end position="136"/>
    </location>
</feature>
<evidence type="ECO:0000313" key="8">
    <source>
        <dbReference type="Proteomes" id="UP000636479"/>
    </source>
</evidence>
<dbReference type="Proteomes" id="UP000636479">
    <property type="component" value="Unassembled WGS sequence"/>
</dbReference>
<name>A0A8H6TAV4_9AGAR</name>
<evidence type="ECO:0008006" key="9">
    <source>
        <dbReference type="Google" id="ProtNLM"/>
    </source>
</evidence>
<proteinExistence type="predicted"/>
<organism evidence="7 8">
    <name type="scientific">Mycena indigotica</name>
    <dbReference type="NCBI Taxonomy" id="2126181"/>
    <lineage>
        <taxon>Eukaryota</taxon>
        <taxon>Fungi</taxon>
        <taxon>Dikarya</taxon>
        <taxon>Basidiomycota</taxon>
        <taxon>Agaricomycotina</taxon>
        <taxon>Agaricomycetes</taxon>
        <taxon>Agaricomycetidae</taxon>
        <taxon>Agaricales</taxon>
        <taxon>Marasmiineae</taxon>
        <taxon>Mycenaceae</taxon>
        <taxon>Mycena</taxon>
    </lineage>
</organism>
<evidence type="ECO:0000256" key="3">
    <source>
        <dbReference type="SAM" id="MobiDB-lite"/>
    </source>
</evidence>
<feature type="compositionally biased region" description="Pro residues" evidence="3">
    <location>
        <begin position="118"/>
        <end position="130"/>
    </location>
</feature>
<keyword evidence="4" id="KW-0732">Signal</keyword>
<dbReference type="InterPro" id="IPR016130">
    <property type="entry name" value="Tyr_Pase_AS"/>
</dbReference>
<accession>A0A8H6TAV4</accession>
<evidence type="ECO:0000259" key="5">
    <source>
        <dbReference type="PROSITE" id="PS50054"/>
    </source>
</evidence>
<evidence type="ECO:0000256" key="1">
    <source>
        <dbReference type="ARBA" id="ARBA00022801"/>
    </source>
</evidence>
<feature type="chain" id="PRO_5034873296" description="Protein-tyrosine-phosphatase" evidence="4">
    <location>
        <begin position="23"/>
        <end position="304"/>
    </location>
</feature>
<dbReference type="RefSeq" id="XP_037225141.1">
    <property type="nucleotide sequence ID" value="XM_037357231.1"/>
</dbReference>
<dbReference type="GO" id="GO:0008579">
    <property type="term" value="F:JUN kinase phosphatase activity"/>
    <property type="evidence" value="ECO:0007669"/>
    <property type="project" value="TreeGrafter"/>
</dbReference>
<dbReference type="SUPFAM" id="SSF52799">
    <property type="entry name" value="(Phosphotyrosine protein) phosphatases II"/>
    <property type="match status" value="1"/>
</dbReference>
<dbReference type="PANTHER" id="PTHR46377">
    <property type="entry name" value="DUAL SPECIFICITY PROTEIN PHOSPHATASE 19"/>
    <property type="match status" value="1"/>
</dbReference>
<dbReference type="SMART" id="SM00195">
    <property type="entry name" value="DSPc"/>
    <property type="match status" value="1"/>
</dbReference>
<dbReference type="PROSITE" id="PS00383">
    <property type="entry name" value="TYR_PHOSPHATASE_1"/>
    <property type="match status" value="1"/>
</dbReference>